<keyword evidence="2 7" id="KW-0349">Heme</keyword>
<comment type="caution">
    <text evidence="9">The sequence shown here is derived from an EMBL/GenBank/DDBJ whole genome shotgun (WGS) entry which is preliminary data.</text>
</comment>
<dbReference type="PRINTS" id="PR00359">
    <property type="entry name" value="BP450"/>
</dbReference>
<dbReference type="PROSITE" id="PS00086">
    <property type="entry name" value="CYTOCHROME_P450"/>
    <property type="match status" value="1"/>
</dbReference>
<evidence type="ECO:0000256" key="4">
    <source>
        <dbReference type="ARBA" id="ARBA00023002"/>
    </source>
</evidence>
<keyword evidence="4 7" id="KW-0560">Oxidoreductase</keyword>
<dbReference type="RefSeq" id="WP_279582067.1">
    <property type="nucleotide sequence ID" value="NZ_BAAANY010000010.1"/>
</dbReference>
<comment type="similarity">
    <text evidence="1 7">Belongs to the cytochrome P450 family.</text>
</comment>
<dbReference type="Proteomes" id="UP001500618">
    <property type="component" value="Unassembled WGS sequence"/>
</dbReference>
<dbReference type="Pfam" id="PF00067">
    <property type="entry name" value="p450"/>
    <property type="match status" value="2"/>
</dbReference>
<evidence type="ECO:0000256" key="1">
    <source>
        <dbReference type="ARBA" id="ARBA00010617"/>
    </source>
</evidence>
<reference evidence="9 10" key="1">
    <citation type="journal article" date="2019" name="Int. J. Syst. Evol. Microbiol.">
        <title>The Global Catalogue of Microorganisms (GCM) 10K type strain sequencing project: providing services to taxonomists for standard genome sequencing and annotation.</title>
        <authorList>
            <consortium name="The Broad Institute Genomics Platform"/>
            <consortium name="The Broad Institute Genome Sequencing Center for Infectious Disease"/>
            <person name="Wu L."/>
            <person name="Ma J."/>
        </authorList>
    </citation>
    <scope>NUCLEOTIDE SEQUENCE [LARGE SCALE GENOMIC DNA]</scope>
    <source>
        <strain evidence="9 10">JCM 14718</strain>
    </source>
</reference>
<dbReference type="SUPFAM" id="SSF48264">
    <property type="entry name" value="Cytochrome P450"/>
    <property type="match status" value="1"/>
</dbReference>
<organism evidence="9 10">
    <name type="scientific">Fodinicola feengrottensis</name>
    <dbReference type="NCBI Taxonomy" id="435914"/>
    <lineage>
        <taxon>Bacteria</taxon>
        <taxon>Bacillati</taxon>
        <taxon>Actinomycetota</taxon>
        <taxon>Actinomycetes</taxon>
        <taxon>Mycobacteriales</taxon>
        <taxon>Fodinicola</taxon>
    </lineage>
</organism>
<dbReference type="EMBL" id="BAAANY010000010">
    <property type="protein sequence ID" value="GAA1681950.1"/>
    <property type="molecule type" value="Genomic_DNA"/>
</dbReference>
<dbReference type="PANTHER" id="PTHR46696">
    <property type="entry name" value="P450, PUTATIVE (EUROFUNG)-RELATED"/>
    <property type="match status" value="1"/>
</dbReference>
<dbReference type="PANTHER" id="PTHR46696:SF1">
    <property type="entry name" value="CYTOCHROME P450 YJIB-RELATED"/>
    <property type="match status" value="1"/>
</dbReference>
<keyword evidence="10" id="KW-1185">Reference proteome</keyword>
<keyword evidence="3 7" id="KW-0479">Metal-binding</keyword>
<evidence type="ECO:0000256" key="3">
    <source>
        <dbReference type="ARBA" id="ARBA00022723"/>
    </source>
</evidence>
<protein>
    <submittedName>
        <fullName evidence="9">Cytochrome P450</fullName>
    </submittedName>
</protein>
<name>A0ABN2H604_9ACTN</name>
<dbReference type="PRINTS" id="PR00385">
    <property type="entry name" value="P450"/>
</dbReference>
<evidence type="ECO:0000256" key="6">
    <source>
        <dbReference type="ARBA" id="ARBA00023033"/>
    </source>
</evidence>
<dbReference type="CDD" id="cd11030">
    <property type="entry name" value="CYP105-like"/>
    <property type="match status" value="1"/>
</dbReference>
<evidence type="ECO:0000313" key="9">
    <source>
        <dbReference type="EMBL" id="GAA1681950.1"/>
    </source>
</evidence>
<evidence type="ECO:0000256" key="8">
    <source>
        <dbReference type="SAM" id="MobiDB-lite"/>
    </source>
</evidence>
<evidence type="ECO:0000256" key="5">
    <source>
        <dbReference type="ARBA" id="ARBA00023004"/>
    </source>
</evidence>
<evidence type="ECO:0000256" key="2">
    <source>
        <dbReference type="ARBA" id="ARBA00022617"/>
    </source>
</evidence>
<evidence type="ECO:0000256" key="7">
    <source>
        <dbReference type="RuleBase" id="RU000461"/>
    </source>
</evidence>
<keyword evidence="6 7" id="KW-0503">Monooxygenase</keyword>
<dbReference type="InterPro" id="IPR002397">
    <property type="entry name" value="Cyt_P450_B"/>
</dbReference>
<keyword evidence="5 7" id="KW-0408">Iron</keyword>
<dbReference type="InterPro" id="IPR001128">
    <property type="entry name" value="Cyt_P450"/>
</dbReference>
<sequence length="406" mass="45100">MTTTHDGVEAMQTFPMRRQCPYAPPPEYAGLRAAGPVARVRFPSGVTGWVVTRHEEARQVLTDRRISTDSSRPDWPQIQPGEQDRAAPRDGFFIDMDPPEHDIYRRMLISEFSVPRLNAMRPGIQRTVDELIDQLLASGRSADLVEAFTLAVPSLVICQLLGVPYEDHEYFQSRTRKLVSLDADPAEATAAVGEIWQYLDQLVTRAERQPGDNLIGRLVAERLSSGELSHDGLVGMSLLLLVAGHETTANILSLGVLTLLDKPESLASLRANPADWPGTVEELLRFHSIVDWAAFDRMAIEDLELGGQLIRAGDPIFVLGGSVNRDDRLFPNPDDFDITRPGRRHLAFGYGVHQCLGQNLARAEMDIALRTLFDRVPGLALGVPVEELSFKYDAAIFGLHRLPVVW</sequence>
<proteinExistence type="inferred from homology"/>
<evidence type="ECO:0000313" key="10">
    <source>
        <dbReference type="Proteomes" id="UP001500618"/>
    </source>
</evidence>
<dbReference type="Gene3D" id="1.10.630.10">
    <property type="entry name" value="Cytochrome P450"/>
    <property type="match status" value="1"/>
</dbReference>
<dbReference type="InterPro" id="IPR017972">
    <property type="entry name" value="Cyt_P450_CS"/>
</dbReference>
<dbReference type="InterPro" id="IPR036396">
    <property type="entry name" value="Cyt_P450_sf"/>
</dbReference>
<feature type="region of interest" description="Disordered" evidence="8">
    <location>
        <begin position="62"/>
        <end position="90"/>
    </location>
</feature>
<gene>
    <name evidence="9" type="ORF">GCM10009765_33900</name>
</gene>
<accession>A0ABN2H604</accession>